<dbReference type="AlphaFoldDB" id="A0A9D3ADB2"/>
<name>A0A9D3ADB2_9ACTN</name>
<comment type="caution">
    <text evidence="1">The sequence shown here is derived from an EMBL/GenBank/DDBJ whole genome shotgun (WGS) entry which is preliminary data.</text>
</comment>
<dbReference type="Pfam" id="PF21983">
    <property type="entry name" value="NikA-like"/>
    <property type="match status" value="1"/>
</dbReference>
<evidence type="ECO:0008006" key="3">
    <source>
        <dbReference type="Google" id="ProtNLM"/>
    </source>
</evidence>
<proteinExistence type="predicted"/>
<dbReference type="EMBL" id="DYZL01000163">
    <property type="protein sequence ID" value="HJH43653.1"/>
    <property type="molecule type" value="Genomic_DNA"/>
</dbReference>
<reference evidence="1" key="1">
    <citation type="journal article" date="2021" name="PeerJ">
        <title>Extensive microbial diversity within the chicken gut microbiome revealed by metagenomics and culture.</title>
        <authorList>
            <person name="Gilroy R."/>
            <person name="Ravi A."/>
            <person name="Getino M."/>
            <person name="Pursley I."/>
            <person name="Horton D.L."/>
            <person name="Alikhan N.F."/>
            <person name="Baker D."/>
            <person name="Gharbi K."/>
            <person name="Hall N."/>
            <person name="Watson M."/>
            <person name="Adriaenssens E.M."/>
            <person name="Foster-Nyarko E."/>
            <person name="Jarju S."/>
            <person name="Secka A."/>
            <person name="Antonio M."/>
            <person name="Oren A."/>
            <person name="Chaudhuri R.R."/>
            <person name="La Ragione R."/>
            <person name="Hildebrand F."/>
            <person name="Pallen M.J."/>
        </authorList>
    </citation>
    <scope>NUCLEOTIDE SEQUENCE</scope>
    <source>
        <strain evidence="1">USAMLcec12-2067</strain>
    </source>
</reference>
<accession>A0A9D3ADB2</accession>
<gene>
    <name evidence="1" type="ORF">K8V16_07630</name>
</gene>
<sequence>MANAKKDRVALHVSLLRYERDLIDFHARMLGMSRSQYIVQTAAFGKRNFSLDLDAAPEEIKRKYNVYHADNPAAGYMPPSEGNKPRKAEDSRVRSEGIFIRVSPYEKETLKRYARETNLSLTDYLLFCGLYASELRKSEQSRFVGAREELRKLFVELRAQGRNLNQIAAAANRIASVAWRDDVDAGLIDQLATDLREDNERTRAAINDAVARIAEISDDADFRTGVANGRRKGGDGDGDA</sequence>
<organism evidence="1 2">
    <name type="scientific">Rubneribacter badeniensis</name>
    <dbReference type="NCBI Taxonomy" id="2070688"/>
    <lineage>
        <taxon>Bacteria</taxon>
        <taxon>Bacillati</taxon>
        <taxon>Actinomycetota</taxon>
        <taxon>Coriobacteriia</taxon>
        <taxon>Eggerthellales</taxon>
        <taxon>Eggerthellaceae</taxon>
        <taxon>Rubneribacter</taxon>
    </lineage>
</organism>
<dbReference type="Proteomes" id="UP000789325">
    <property type="component" value="Unassembled WGS sequence"/>
</dbReference>
<protein>
    <recommendedName>
        <fullName evidence="3">Plasmid mobilization relaxosome protein MobC</fullName>
    </recommendedName>
</protein>
<evidence type="ECO:0000313" key="2">
    <source>
        <dbReference type="Proteomes" id="UP000789325"/>
    </source>
</evidence>
<reference evidence="1" key="2">
    <citation type="submission" date="2021-09" db="EMBL/GenBank/DDBJ databases">
        <authorList>
            <person name="Gilroy R."/>
        </authorList>
    </citation>
    <scope>NUCLEOTIDE SEQUENCE</scope>
    <source>
        <strain evidence="1">USAMLcec12-2067</strain>
    </source>
</reference>
<evidence type="ECO:0000313" key="1">
    <source>
        <dbReference type="EMBL" id="HJH43653.1"/>
    </source>
</evidence>
<dbReference type="InterPro" id="IPR053842">
    <property type="entry name" value="NikA-like"/>
</dbReference>